<reference evidence="1" key="1">
    <citation type="submission" date="2016-09" db="EMBL/GenBank/DDBJ databases">
        <authorList>
            <person name="Capua I."/>
            <person name="De Benedictis P."/>
            <person name="Joannis T."/>
            <person name="Lombin L.H."/>
            <person name="Cattoli G."/>
        </authorList>
    </citation>
    <scope>NUCLEOTIDE SEQUENCE</scope>
    <source>
        <strain evidence="1">B9</strain>
    </source>
</reference>
<proteinExistence type="predicted"/>
<evidence type="ECO:0000313" key="1">
    <source>
        <dbReference type="EMBL" id="SCU75952.1"/>
    </source>
</evidence>
<accession>A0A1K0IG88</accession>
<organism evidence="1">
    <name type="scientific">Cupriavidus necator</name>
    <name type="common">Alcaligenes eutrophus</name>
    <name type="synonym">Ralstonia eutropha</name>
    <dbReference type="NCBI Taxonomy" id="106590"/>
    <lineage>
        <taxon>Bacteria</taxon>
        <taxon>Pseudomonadati</taxon>
        <taxon>Pseudomonadota</taxon>
        <taxon>Betaproteobacteria</taxon>
        <taxon>Burkholderiales</taxon>
        <taxon>Burkholderiaceae</taxon>
        <taxon>Cupriavidus</taxon>
    </lineage>
</organism>
<gene>
    <name evidence="1" type="ORF">CNECB9_2610027</name>
</gene>
<dbReference type="EMBL" id="FMSH01000181">
    <property type="protein sequence ID" value="SCU75952.1"/>
    <property type="molecule type" value="Genomic_DNA"/>
</dbReference>
<dbReference type="AlphaFoldDB" id="A0A1K0IG88"/>
<sequence>MVSANATREHGRLRAQAMLLRDTRAEAGDMTDADWATIESMLHQSYQSLSHVVSSVPLRQAGREWRGGHRLVEQGAATSSQQGGSLG</sequence>
<protein>
    <submittedName>
        <fullName evidence="1">Uncharacterized protein</fullName>
    </submittedName>
</protein>
<name>A0A1K0IG88_CUPNE</name>